<keyword evidence="2" id="KW-1185">Reference proteome</keyword>
<name>A0ACC2BR86_DIPCM</name>
<accession>A0ACC2BR86</accession>
<reference evidence="2" key="1">
    <citation type="journal article" date="2024" name="Proc. Natl. Acad. Sci. U.S.A.">
        <title>Extraordinary preservation of gene collinearity over three hundred million years revealed in homosporous lycophytes.</title>
        <authorList>
            <person name="Li C."/>
            <person name="Wickell D."/>
            <person name="Kuo L.Y."/>
            <person name="Chen X."/>
            <person name="Nie B."/>
            <person name="Liao X."/>
            <person name="Peng D."/>
            <person name="Ji J."/>
            <person name="Jenkins J."/>
            <person name="Williams M."/>
            <person name="Shu S."/>
            <person name="Plott C."/>
            <person name="Barry K."/>
            <person name="Rajasekar S."/>
            <person name="Grimwood J."/>
            <person name="Han X."/>
            <person name="Sun S."/>
            <person name="Hou Z."/>
            <person name="He W."/>
            <person name="Dai G."/>
            <person name="Sun C."/>
            <person name="Schmutz J."/>
            <person name="Leebens-Mack J.H."/>
            <person name="Li F.W."/>
            <person name="Wang L."/>
        </authorList>
    </citation>
    <scope>NUCLEOTIDE SEQUENCE [LARGE SCALE GENOMIC DNA]</scope>
    <source>
        <strain evidence="2">cv. PW_Plant_1</strain>
    </source>
</reference>
<protein>
    <submittedName>
        <fullName evidence="1">Uncharacterized protein</fullName>
    </submittedName>
</protein>
<gene>
    <name evidence="1" type="ORF">O6H91_14G080600</name>
</gene>
<dbReference type="Proteomes" id="UP001162992">
    <property type="component" value="Chromosome 14"/>
</dbReference>
<comment type="caution">
    <text evidence="1">The sequence shown here is derived from an EMBL/GenBank/DDBJ whole genome shotgun (WGS) entry which is preliminary data.</text>
</comment>
<organism evidence="1 2">
    <name type="scientific">Diphasiastrum complanatum</name>
    <name type="common">Issler's clubmoss</name>
    <name type="synonym">Lycopodium complanatum</name>
    <dbReference type="NCBI Taxonomy" id="34168"/>
    <lineage>
        <taxon>Eukaryota</taxon>
        <taxon>Viridiplantae</taxon>
        <taxon>Streptophyta</taxon>
        <taxon>Embryophyta</taxon>
        <taxon>Tracheophyta</taxon>
        <taxon>Lycopodiopsida</taxon>
        <taxon>Lycopodiales</taxon>
        <taxon>Lycopodiaceae</taxon>
        <taxon>Lycopodioideae</taxon>
        <taxon>Diphasiastrum</taxon>
    </lineage>
</organism>
<proteinExistence type="predicted"/>
<evidence type="ECO:0000313" key="2">
    <source>
        <dbReference type="Proteomes" id="UP001162992"/>
    </source>
</evidence>
<sequence length="178" mass="19559">MAVLSATLMAFLVISSFVVVVSAKKVVQLHWYMHDTPFNGLTPSSIPVTAHNLSDIQNEFKNKLFGQIYVIDDPLTQNASLTSAIFGRAQGTYTFVSREEYVGYVSYTISIRTGQYKGSTLNILGAYQYSKPIKQYAIVGGTSDFILARGILTEEVVSLFGPFKASATLSHHATVYLD</sequence>
<dbReference type="EMBL" id="CM055105">
    <property type="protein sequence ID" value="KAJ7532279.1"/>
    <property type="molecule type" value="Genomic_DNA"/>
</dbReference>
<evidence type="ECO:0000313" key="1">
    <source>
        <dbReference type="EMBL" id="KAJ7532279.1"/>
    </source>
</evidence>